<dbReference type="SUPFAM" id="SSF47413">
    <property type="entry name" value="lambda repressor-like DNA-binding domains"/>
    <property type="match status" value="1"/>
</dbReference>
<dbReference type="HAMAP" id="MF_00584">
    <property type="entry name" value="HTH_type_cro_C1"/>
    <property type="match status" value="1"/>
</dbReference>
<keyword evidence="7" id="KW-1185">Reference proteome</keyword>
<dbReference type="SMART" id="SM00530">
    <property type="entry name" value="HTH_XRE"/>
    <property type="match status" value="1"/>
</dbReference>
<keyword evidence="3 4" id="KW-0804">Transcription</keyword>
<sequence length="293" mass="33126">MVITLENVVKLVEDEGLNYSIIEYPAKSKKSIDIITKTKDNKKFLVKTSTEKISKDEIADLKKFAAIIGGIPLVITENAEEDIAIDKGKVFAISLEGFEKLLSGDKIFIYRTRGGIFVKIRPEVLKRKREEMNYSMGDVAKMLGVTRKTIYDYENGESDVSIEAAEKLIDIFGTEIIGDICNMKLDIEESEIESHKVLQILKSVGFKAALLKLTAIDIVASNEKNKIVITMEPKKQDIIEKKIHEASKIASDFNLKLIIVTRSSLRAKELEKEGFQVYLDQRIDSLKDEFKEN</sequence>
<dbReference type="OrthoDB" id="31424at2157"/>
<dbReference type="EMBL" id="CP020477">
    <property type="protein sequence ID" value="ARM76566.1"/>
    <property type="molecule type" value="Genomic_DNA"/>
</dbReference>
<dbReference type="STRING" id="282676.B6F84_11410"/>
<reference evidence="6 7" key="1">
    <citation type="submission" date="2017-03" db="EMBL/GenBank/DDBJ databases">
        <title>Sulfur activation and transportation mechanism of thermophilic Archaea Acidianus manzaensis YN-25.</title>
        <authorList>
            <person name="Ma Y."/>
            <person name="Yang Y."/>
            <person name="Xia J."/>
        </authorList>
    </citation>
    <scope>NUCLEOTIDE SEQUENCE [LARGE SCALE GENOMIC DNA]</scope>
    <source>
        <strain evidence="6 7">YN-25</strain>
    </source>
</reference>
<feature type="domain" description="HTH cro/C1-type" evidence="5">
    <location>
        <begin position="125"/>
        <end position="180"/>
    </location>
</feature>
<evidence type="ECO:0000256" key="3">
    <source>
        <dbReference type="ARBA" id="ARBA00023163"/>
    </source>
</evidence>
<dbReference type="RefSeq" id="WP_148692355.1">
    <property type="nucleotide sequence ID" value="NZ_CP020477.1"/>
</dbReference>
<dbReference type="PROSITE" id="PS50943">
    <property type="entry name" value="HTH_CROC1"/>
    <property type="match status" value="1"/>
</dbReference>
<dbReference type="KEGG" id="aman:B6F84_11410"/>
<dbReference type="Pfam" id="PF26553">
    <property type="entry name" value="PDDEXK_19"/>
    <property type="match status" value="1"/>
</dbReference>
<evidence type="ECO:0000256" key="2">
    <source>
        <dbReference type="ARBA" id="ARBA00023125"/>
    </source>
</evidence>
<evidence type="ECO:0000256" key="1">
    <source>
        <dbReference type="ARBA" id="ARBA00023015"/>
    </source>
</evidence>
<dbReference type="Gene3D" id="1.10.260.40">
    <property type="entry name" value="lambda repressor-like DNA-binding domains"/>
    <property type="match status" value="1"/>
</dbReference>
<name>A0A1W6K220_9CREN</name>
<dbReference type="Proteomes" id="UP000193404">
    <property type="component" value="Chromosome"/>
</dbReference>
<dbReference type="GO" id="GO:0003677">
    <property type="term" value="F:DNA binding"/>
    <property type="evidence" value="ECO:0007669"/>
    <property type="project" value="UniProtKB-KW"/>
</dbReference>
<proteinExistence type="inferred from homology"/>
<dbReference type="InterPro" id="IPR020886">
    <property type="entry name" value="MTH_967-like"/>
</dbReference>
<dbReference type="Pfam" id="PF01381">
    <property type="entry name" value="HTH_3"/>
    <property type="match status" value="1"/>
</dbReference>
<dbReference type="InterPro" id="IPR059051">
    <property type="entry name" value="MTH_967_PDDEXK"/>
</dbReference>
<dbReference type="AlphaFoldDB" id="A0A1W6K220"/>
<dbReference type="InterPro" id="IPR001387">
    <property type="entry name" value="Cro/C1-type_HTH"/>
</dbReference>
<dbReference type="CDD" id="cd00093">
    <property type="entry name" value="HTH_XRE"/>
    <property type="match status" value="1"/>
</dbReference>
<evidence type="ECO:0000259" key="5">
    <source>
        <dbReference type="PROSITE" id="PS50943"/>
    </source>
</evidence>
<dbReference type="GO" id="GO:0003700">
    <property type="term" value="F:DNA-binding transcription factor activity"/>
    <property type="evidence" value="ECO:0007669"/>
    <property type="project" value="UniProtKB-UniRule"/>
</dbReference>
<gene>
    <name evidence="6" type="ORF">B6F84_11410</name>
</gene>
<evidence type="ECO:0000256" key="4">
    <source>
        <dbReference type="HAMAP-Rule" id="MF_00584"/>
    </source>
</evidence>
<keyword evidence="1 4" id="KW-0805">Transcription regulation</keyword>
<evidence type="ECO:0000313" key="7">
    <source>
        <dbReference type="Proteomes" id="UP000193404"/>
    </source>
</evidence>
<keyword evidence="2 4" id="KW-0238">DNA-binding</keyword>
<organism evidence="6 7">
    <name type="scientific">Acidianus manzaensis</name>
    <dbReference type="NCBI Taxonomy" id="282676"/>
    <lineage>
        <taxon>Archaea</taxon>
        <taxon>Thermoproteota</taxon>
        <taxon>Thermoprotei</taxon>
        <taxon>Sulfolobales</taxon>
        <taxon>Sulfolobaceae</taxon>
        <taxon>Acidianus</taxon>
    </lineage>
</organism>
<evidence type="ECO:0000313" key="6">
    <source>
        <dbReference type="EMBL" id="ARM76566.1"/>
    </source>
</evidence>
<dbReference type="GeneID" id="41591541"/>
<protein>
    <recommendedName>
        <fullName evidence="4">Putative HTH-type transcriptional regulatory protein B6F84_11410</fullName>
    </recommendedName>
</protein>
<dbReference type="InterPro" id="IPR010982">
    <property type="entry name" value="Lambda_DNA-bd_dom_sf"/>
</dbReference>
<accession>A0A1W6K220</accession>